<feature type="region of interest" description="Disordered" evidence="1">
    <location>
        <begin position="176"/>
        <end position="196"/>
    </location>
</feature>
<feature type="region of interest" description="Disordered" evidence="1">
    <location>
        <begin position="547"/>
        <end position="589"/>
    </location>
</feature>
<organism evidence="3 4">
    <name type="scientific">Streptomyces fungicidicus</name>
    <dbReference type="NCBI Taxonomy" id="68203"/>
    <lineage>
        <taxon>Bacteria</taxon>
        <taxon>Bacillati</taxon>
        <taxon>Actinomycetota</taxon>
        <taxon>Actinomycetes</taxon>
        <taxon>Kitasatosporales</taxon>
        <taxon>Streptomycetaceae</taxon>
        <taxon>Streptomyces</taxon>
    </lineage>
</organism>
<dbReference type="KEGG" id="sfug:CNQ36_16625"/>
<accession>A0A494V3R5</accession>
<evidence type="ECO:0000256" key="1">
    <source>
        <dbReference type="SAM" id="MobiDB-lite"/>
    </source>
</evidence>
<protein>
    <submittedName>
        <fullName evidence="3">Mobilization protein</fullName>
    </submittedName>
</protein>
<dbReference type="Pfam" id="PF03432">
    <property type="entry name" value="Relaxase"/>
    <property type="match status" value="1"/>
</dbReference>
<dbReference type="EMBL" id="CP023407">
    <property type="protein sequence ID" value="AYL36898.1"/>
    <property type="molecule type" value="Genomic_DNA"/>
</dbReference>
<dbReference type="AlphaFoldDB" id="A0A494V3R5"/>
<dbReference type="Proteomes" id="UP000282170">
    <property type="component" value="Chromosome"/>
</dbReference>
<evidence type="ECO:0000313" key="4">
    <source>
        <dbReference type="Proteomes" id="UP000282170"/>
    </source>
</evidence>
<feature type="compositionally biased region" description="Low complexity" evidence="1">
    <location>
        <begin position="549"/>
        <end position="561"/>
    </location>
</feature>
<keyword evidence="4" id="KW-1185">Reference proteome</keyword>
<dbReference type="GeneID" id="93884451"/>
<reference evidence="3 4" key="1">
    <citation type="submission" date="2017-09" db="EMBL/GenBank/DDBJ databases">
        <authorList>
            <person name="Zhang H."/>
            <person name="Hu S."/>
            <person name="Xu J."/>
            <person name="He Z."/>
        </authorList>
    </citation>
    <scope>NUCLEOTIDE SEQUENCE [LARGE SCALE GENOMIC DNA]</scope>
    <source>
        <strain evidence="3 4">TXX3120</strain>
    </source>
</reference>
<evidence type="ECO:0000313" key="3">
    <source>
        <dbReference type="EMBL" id="AYL36898.1"/>
    </source>
</evidence>
<evidence type="ECO:0000259" key="2">
    <source>
        <dbReference type="Pfam" id="PF03432"/>
    </source>
</evidence>
<dbReference type="InterPro" id="IPR005094">
    <property type="entry name" value="Endonuclease_MobA/VirD2"/>
</dbReference>
<proteinExistence type="predicted"/>
<name>A0A494V3R5_9ACTN</name>
<feature type="domain" description="MobA/VirD2-like nuclease" evidence="2">
    <location>
        <begin position="71"/>
        <end position="171"/>
    </location>
</feature>
<sequence length="589" mass="63624">MVPDVSTGDRSRGLLSYLFGPGRRNEHTDPHIVAAFAMPGINDPGRIPLDQHHDALSELADYLDQPVKLREQRLGKKVPQHMWHCPVRTAPGDRYLTDEEWAEVARRIVHATGIAEHGDDAACRWIAVRHAEDHIHIMATGVREDGRRPRNKGDGRRAQAECRRIEAELGLRRLKSGDATAPKTPTGPEVAKAERQGHKNTARVWLREHAYAAAAAARDEDEFFAVLTSLGLKVRPRLGPVTGEVTGYSLATADDTDAKGEPIFYSGSALAPDLSLNRLRERFGPAEGEAAGQATALHASRAEAGDSWRHADGKLRTAYALVTRANGETAGGEVDAQVQAQVAAFAKLLRNTAVSAPRQLRAELQAAAIAFNRANRSAIRAEHRAADALRQAGRTLLTAPTGKDGDFVAAALASAVFLLIALTEWHAQRGHEQQAAAAQQSLVHLRAARQQVARPALAQLAARAPSPQAQDRLAAAVRATIPEHAHRILADPAWPALATALAQAESAGTPTRRALADLSGQRELDTADRPAEILVWRLRNATAERVSQRVRSAATRSARSTHLPPDTGAPAVPVVQPQPADVNRRRPSR</sequence>
<gene>
    <name evidence="3" type="ORF">CNQ36_16625</name>
</gene>
<feature type="compositionally biased region" description="Low complexity" evidence="1">
    <location>
        <begin position="569"/>
        <end position="580"/>
    </location>
</feature>
<dbReference type="RefSeq" id="WP_121546588.1">
    <property type="nucleotide sequence ID" value="NZ_CP023407.1"/>
</dbReference>